<dbReference type="Pfam" id="PF14206">
    <property type="entry name" value="Cys_rich_CPCC"/>
    <property type="match status" value="1"/>
</dbReference>
<accession>A0A024HL47</accession>
<dbReference type="KEGG" id="pkc:PKB_4045"/>
<evidence type="ECO:0000313" key="2">
    <source>
        <dbReference type="EMBL" id="CDF85374.1"/>
    </source>
</evidence>
<dbReference type="PATRIC" id="fig|1301098.3.peg.4052"/>
<organism evidence="2 3">
    <name type="scientific">Pseudomonas knackmussii (strain DSM 6978 / CCUG 54928 / LMG 23759 / B13)</name>
    <dbReference type="NCBI Taxonomy" id="1301098"/>
    <lineage>
        <taxon>Bacteria</taxon>
        <taxon>Pseudomonadati</taxon>
        <taxon>Pseudomonadota</taxon>
        <taxon>Gammaproteobacteria</taxon>
        <taxon>Pseudomonadales</taxon>
        <taxon>Pseudomonadaceae</taxon>
        <taxon>Pseudomonas</taxon>
    </lineage>
</organism>
<evidence type="ECO:0000313" key="3">
    <source>
        <dbReference type="Proteomes" id="UP000025241"/>
    </source>
</evidence>
<feature type="domain" description="Cysteine-rich CPCC" evidence="1">
    <location>
        <begin position="3"/>
        <end position="76"/>
    </location>
</feature>
<dbReference type="RefSeq" id="WP_043253814.1">
    <property type="nucleotide sequence ID" value="NZ_HG322950.1"/>
</dbReference>
<dbReference type="eggNOG" id="ENOG5033ADN">
    <property type="taxonomic scope" value="Bacteria"/>
</dbReference>
<dbReference type="Proteomes" id="UP000025241">
    <property type="component" value="Chromosome I"/>
</dbReference>
<dbReference type="HOGENOM" id="CLU_161873_0_0_6"/>
<dbReference type="InterPro" id="IPR025983">
    <property type="entry name" value="Cys_rich_CPCC"/>
</dbReference>
<reference evidence="2 3" key="2">
    <citation type="submission" date="2014-05" db="EMBL/GenBank/DDBJ databases">
        <title>Genome sequence of the 3-chlorobenzoate degrading bacterium Pseudomonas knackmussii B13 shows multiple evidence for horizontal gene transfer.</title>
        <authorList>
            <person name="Miyazaki R."/>
            <person name="Bertelli C."/>
            <person name="Falquet L."/>
            <person name="Robinson-Rechavi M."/>
            <person name="Gharib W."/>
            <person name="Roy S."/>
            <person name="Van der Meer J.R."/>
        </authorList>
    </citation>
    <scope>NUCLEOTIDE SEQUENCE [LARGE SCALE GENOMIC DNA]</scope>
    <source>
        <strain evidence="2 3">B13</strain>
    </source>
</reference>
<dbReference type="EMBL" id="HG322950">
    <property type="protein sequence ID" value="CDF85374.1"/>
    <property type="molecule type" value="Genomic_DNA"/>
</dbReference>
<keyword evidence="3" id="KW-1185">Reference proteome</keyword>
<dbReference type="AlphaFoldDB" id="A0A024HL47"/>
<protein>
    <recommendedName>
        <fullName evidence="1">Cysteine-rich CPCC domain-containing protein</fullName>
    </recommendedName>
</protein>
<dbReference type="OrthoDB" id="1456570at2"/>
<reference evidence="2 3" key="1">
    <citation type="submission" date="2013-03" db="EMBL/GenBank/DDBJ databases">
        <authorList>
            <person name="Linke B."/>
        </authorList>
    </citation>
    <scope>NUCLEOTIDE SEQUENCE [LARGE SCALE GENOMIC DNA]</scope>
    <source>
        <strain evidence="2 3">B13</strain>
    </source>
</reference>
<dbReference type="STRING" id="1301098.PKB_4045"/>
<gene>
    <name evidence="2" type="ORF">PKB_4045</name>
</gene>
<sequence length="121" mass="13820">MLYTCPCCGHFSFADAPGSYEICPICFWEDDLLQLCFPDARGGANAVSLIEAQVNFVQWGACERRFRDQVRPPTIEDEKDERWFALWQRRADYPSLEEDHGGPLVAGEEACYWLRPTPGGR</sequence>
<evidence type="ECO:0000259" key="1">
    <source>
        <dbReference type="Pfam" id="PF14206"/>
    </source>
</evidence>
<name>A0A024HL47_PSEKB</name>
<proteinExistence type="predicted"/>